<evidence type="ECO:0000313" key="2">
    <source>
        <dbReference type="EMBL" id="MFC6764709.1"/>
    </source>
</evidence>
<feature type="compositionally biased region" description="Polar residues" evidence="1">
    <location>
        <begin position="1"/>
        <end position="14"/>
    </location>
</feature>
<organism evidence="2 3">
    <name type="scientific">Natrinema soli</name>
    <dbReference type="NCBI Taxonomy" id="1930624"/>
    <lineage>
        <taxon>Archaea</taxon>
        <taxon>Methanobacteriati</taxon>
        <taxon>Methanobacteriota</taxon>
        <taxon>Stenosarchaea group</taxon>
        <taxon>Halobacteria</taxon>
        <taxon>Halobacteriales</taxon>
        <taxon>Natrialbaceae</taxon>
        <taxon>Natrinema</taxon>
    </lineage>
</organism>
<accession>A0ABD5SI67</accession>
<name>A0ABD5SI67_9EURY</name>
<comment type="caution">
    <text evidence="2">The sequence shown here is derived from an EMBL/GenBank/DDBJ whole genome shotgun (WGS) entry which is preliminary data.</text>
</comment>
<dbReference type="EMBL" id="JBHSWV010000097">
    <property type="protein sequence ID" value="MFC6764709.1"/>
    <property type="molecule type" value="Genomic_DNA"/>
</dbReference>
<keyword evidence="3" id="KW-1185">Reference proteome</keyword>
<dbReference type="AlphaFoldDB" id="A0ABD5SI67"/>
<evidence type="ECO:0000256" key="1">
    <source>
        <dbReference type="SAM" id="MobiDB-lite"/>
    </source>
</evidence>
<dbReference type="RefSeq" id="WP_273737771.1">
    <property type="nucleotide sequence ID" value="NZ_JAQIVI010000097.1"/>
</dbReference>
<reference evidence="2 3" key="1">
    <citation type="journal article" date="2019" name="Int. J. Syst. Evol. Microbiol.">
        <title>The Global Catalogue of Microorganisms (GCM) 10K type strain sequencing project: providing services to taxonomists for standard genome sequencing and annotation.</title>
        <authorList>
            <consortium name="The Broad Institute Genomics Platform"/>
            <consortium name="The Broad Institute Genome Sequencing Center for Infectious Disease"/>
            <person name="Wu L."/>
            <person name="Ma J."/>
        </authorList>
    </citation>
    <scope>NUCLEOTIDE SEQUENCE [LARGE SCALE GENOMIC DNA]</scope>
    <source>
        <strain evidence="2 3">LMG 29247</strain>
    </source>
</reference>
<evidence type="ECO:0000313" key="3">
    <source>
        <dbReference type="Proteomes" id="UP001596383"/>
    </source>
</evidence>
<dbReference type="Proteomes" id="UP001596383">
    <property type="component" value="Unassembled WGS sequence"/>
</dbReference>
<proteinExistence type="predicted"/>
<evidence type="ECO:0008006" key="4">
    <source>
        <dbReference type="Google" id="ProtNLM"/>
    </source>
</evidence>
<protein>
    <recommendedName>
        <fullName evidence="4">Albusnodin family lasso peptide</fullName>
    </recommendedName>
</protein>
<sequence>MSTNDTPTQESNAAELTVLEAAGDCEVSETDEKYAGPFQSTTST</sequence>
<gene>
    <name evidence="2" type="ORF">ACFQE6_06615</name>
</gene>
<feature type="region of interest" description="Disordered" evidence="1">
    <location>
        <begin position="1"/>
        <end position="44"/>
    </location>
</feature>